<reference evidence="3 4" key="1">
    <citation type="submission" date="2008-04" db="EMBL/GenBank/DDBJ databases">
        <title>Draft genome sequence of Bacteroides intestinalis (DSM 17393).</title>
        <authorList>
            <person name="Sudarsanam P."/>
            <person name="Ley R."/>
            <person name="Guruge J."/>
            <person name="Turnbaugh P.J."/>
            <person name="Mahowald M."/>
            <person name="Liep D."/>
            <person name="Gordon J."/>
        </authorList>
    </citation>
    <scope>NUCLEOTIDE SEQUENCE [LARGE SCALE GENOMIC DNA]</scope>
    <source>
        <strain evidence="3 4">DSM 17393</strain>
    </source>
</reference>
<organism evidence="3 4">
    <name type="scientific">Bacteroides intestinalis DSM 17393</name>
    <dbReference type="NCBI Taxonomy" id="471870"/>
    <lineage>
        <taxon>Bacteria</taxon>
        <taxon>Pseudomonadati</taxon>
        <taxon>Bacteroidota</taxon>
        <taxon>Bacteroidia</taxon>
        <taxon>Bacteroidales</taxon>
        <taxon>Bacteroidaceae</taxon>
        <taxon>Bacteroides</taxon>
    </lineage>
</organism>
<dbReference type="Pfam" id="PF17161">
    <property type="entry name" value="DUF5123"/>
    <property type="match status" value="1"/>
</dbReference>
<evidence type="ECO:0000313" key="3">
    <source>
        <dbReference type="EMBL" id="EDV05301.1"/>
    </source>
</evidence>
<evidence type="ECO:0000259" key="2">
    <source>
        <dbReference type="Pfam" id="PF17161"/>
    </source>
</evidence>
<evidence type="ECO:0000313" key="4">
    <source>
        <dbReference type="Proteomes" id="UP000004596"/>
    </source>
</evidence>
<dbReference type="InterPro" id="IPR036116">
    <property type="entry name" value="FN3_sf"/>
</dbReference>
<dbReference type="InterPro" id="IPR033427">
    <property type="entry name" value="DUF5123"/>
</dbReference>
<dbReference type="eggNOG" id="ENOG502Z7QF">
    <property type="taxonomic scope" value="Bacteria"/>
</dbReference>
<feature type="signal peptide" evidence="1">
    <location>
        <begin position="1"/>
        <end position="32"/>
    </location>
</feature>
<dbReference type="InterPro" id="IPR012334">
    <property type="entry name" value="Pectin_lyas_fold"/>
</dbReference>
<dbReference type="SUPFAM" id="SSF51126">
    <property type="entry name" value="Pectin lyase-like"/>
    <property type="match status" value="1"/>
</dbReference>
<keyword evidence="1" id="KW-0732">Signal</keyword>
<proteinExistence type="predicted"/>
<dbReference type="Proteomes" id="UP000004596">
    <property type="component" value="Unassembled WGS sequence"/>
</dbReference>
<protein>
    <recommendedName>
        <fullName evidence="2">DUF5123 domain-containing protein</fullName>
    </recommendedName>
</protein>
<dbReference type="STRING" id="471870.BACINT_04446"/>
<dbReference type="EMBL" id="ABJL02000008">
    <property type="protein sequence ID" value="EDV05301.1"/>
    <property type="molecule type" value="Genomic_DNA"/>
</dbReference>
<name>B3CG23_9BACE</name>
<dbReference type="InterPro" id="IPR011050">
    <property type="entry name" value="Pectin_lyase_fold/virulence"/>
</dbReference>
<dbReference type="Gene3D" id="2.60.40.10">
    <property type="entry name" value="Immunoglobulins"/>
    <property type="match status" value="1"/>
</dbReference>
<dbReference type="SUPFAM" id="SSF49265">
    <property type="entry name" value="Fibronectin type III"/>
    <property type="match status" value="1"/>
</dbReference>
<dbReference type="Gene3D" id="2.160.20.10">
    <property type="entry name" value="Single-stranded right-handed beta-helix, Pectin lyase-like"/>
    <property type="match status" value="1"/>
</dbReference>
<feature type="domain" description="DUF5123" evidence="2">
    <location>
        <begin position="442"/>
        <end position="554"/>
    </location>
</feature>
<evidence type="ECO:0000256" key="1">
    <source>
        <dbReference type="SAM" id="SignalP"/>
    </source>
</evidence>
<dbReference type="InterPro" id="IPR013783">
    <property type="entry name" value="Ig-like_fold"/>
</dbReference>
<sequence>MDSNIIKTTVMKANKLKYIALSGAFMLLTAFATISCDDANDWTTDSSYNRLFSVPKMSVSANATDAELTWSTTPGTEYYIIEISLDSLYDDVAMGTGKGSIIYGEDKSITKSPYTLEGLYSDSKYFIRMKAFSSNTPESKWGYMSDFSFKTRTEQIFEKFSVSHDKITLYWPANSTADRIEIIDTNGTVVKSIILTSANLEDGTIVIDGLTPLTSYTAILYNKESKRGVIDFTTTAKVPDADHTAFLQAGDSLNNDLFTTMAEAGYQTVNIALPAGSSYYNENNINIPDGMSVTFFGLPGETQAIIGVKGIDIAGTHSFIKFENVEITGSGRKADGNNTTNDYLFNQSKAATVGAIEFSNSFIHGFKNTPVRLQGSDEKIINLVKFENCIVYGADARTYSLIHVDASKGKGKIENIEFSKTTIVYSGKCLVYSRNTDFTSLILSDCTFSKLLGSGDYLLDCDKNGNGPSQGVTITNCIFGSTLAEGKGIRANDKPVEVTNSYITNDMKITGNKINDLITYDGGETDLFKDPSQYDFTIIDGSFAGKTNCGDPKWYMK</sequence>
<feature type="chain" id="PRO_5002786912" description="DUF5123 domain-containing protein" evidence="1">
    <location>
        <begin position="33"/>
        <end position="557"/>
    </location>
</feature>
<dbReference type="AlphaFoldDB" id="B3CG23"/>
<comment type="caution">
    <text evidence="3">The sequence shown here is derived from an EMBL/GenBank/DDBJ whole genome shotgun (WGS) entry which is preliminary data.</text>
</comment>
<reference evidence="3 4" key="2">
    <citation type="submission" date="2008-04" db="EMBL/GenBank/DDBJ databases">
        <authorList>
            <person name="Fulton L."/>
            <person name="Clifton S."/>
            <person name="Fulton B."/>
            <person name="Xu J."/>
            <person name="Minx P."/>
            <person name="Pepin K.H."/>
            <person name="Johnson M."/>
            <person name="Thiruvilangam P."/>
            <person name="Bhonagiri V."/>
            <person name="Nash W.E."/>
            <person name="Mardis E.R."/>
            <person name="Wilson R.K."/>
        </authorList>
    </citation>
    <scope>NUCLEOTIDE SEQUENCE [LARGE SCALE GENOMIC DNA]</scope>
    <source>
        <strain evidence="3 4">DSM 17393</strain>
    </source>
</reference>
<gene>
    <name evidence="3" type="ORF">BACINT_04446</name>
</gene>
<accession>B3CG23</accession>